<feature type="transmembrane region" description="Helical" evidence="7">
    <location>
        <begin position="20"/>
        <end position="40"/>
    </location>
</feature>
<evidence type="ECO:0000256" key="1">
    <source>
        <dbReference type="ARBA" id="ARBA00001971"/>
    </source>
</evidence>
<accession>M9MIG5</accession>
<comment type="similarity">
    <text evidence="2">Belongs to the cytochrome P450 family.</text>
</comment>
<organism evidence="8 9">
    <name type="scientific">Pseudozyma antarctica (strain T-34)</name>
    <name type="common">Yeast</name>
    <name type="synonym">Candida antarctica</name>
    <dbReference type="NCBI Taxonomy" id="1151754"/>
    <lineage>
        <taxon>Eukaryota</taxon>
        <taxon>Fungi</taxon>
        <taxon>Dikarya</taxon>
        <taxon>Basidiomycota</taxon>
        <taxon>Ustilaginomycotina</taxon>
        <taxon>Ustilaginomycetes</taxon>
        <taxon>Ustilaginales</taxon>
        <taxon>Ustilaginaceae</taxon>
        <taxon>Moesziomyces</taxon>
    </lineage>
</organism>
<dbReference type="InterPro" id="IPR001128">
    <property type="entry name" value="Cyt_P450"/>
</dbReference>
<name>M9MIG5_PSEA3</name>
<evidence type="ECO:0000256" key="7">
    <source>
        <dbReference type="SAM" id="Phobius"/>
    </source>
</evidence>
<keyword evidence="7" id="KW-0472">Membrane</keyword>
<dbReference type="GO" id="GO:0016705">
    <property type="term" value="F:oxidoreductase activity, acting on paired donors, with incorporation or reduction of molecular oxygen"/>
    <property type="evidence" value="ECO:0007669"/>
    <property type="project" value="InterPro"/>
</dbReference>
<proteinExistence type="inferred from homology"/>
<dbReference type="SUPFAM" id="SSF48264">
    <property type="entry name" value="Cytochrome P450"/>
    <property type="match status" value="1"/>
</dbReference>
<dbReference type="AlphaFoldDB" id="M9MIG5"/>
<evidence type="ECO:0000256" key="4">
    <source>
        <dbReference type="ARBA" id="ARBA00023002"/>
    </source>
</evidence>
<evidence type="ECO:0000313" key="9">
    <source>
        <dbReference type="Proteomes" id="UP000011976"/>
    </source>
</evidence>
<keyword evidence="3" id="KW-0479">Metal-binding</keyword>
<feature type="coiled-coil region" evidence="6">
    <location>
        <begin position="277"/>
        <end position="319"/>
    </location>
</feature>
<evidence type="ECO:0000256" key="2">
    <source>
        <dbReference type="ARBA" id="ARBA00010617"/>
    </source>
</evidence>
<dbReference type="Gene3D" id="1.10.630.10">
    <property type="entry name" value="Cytochrome P450"/>
    <property type="match status" value="1"/>
</dbReference>
<dbReference type="OrthoDB" id="1470350at2759"/>
<reference evidence="9" key="1">
    <citation type="journal article" date="2013" name="Genome Announc.">
        <title>Genome sequence of the basidiomycetous yeast Pseudozyma antarctica T-34, a producer of the glycolipid biosurfactants mannosylerythritol lipids.</title>
        <authorList>
            <person name="Morita T."/>
            <person name="Koike H."/>
            <person name="Koyama Y."/>
            <person name="Hagiwara H."/>
            <person name="Ito E."/>
            <person name="Fukuoka T."/>
            <person name="Imura T."/>
            <person name="Machida M."/>
            <person name="Kitamoto D."/>
        </authorList>
    </citation>
    <scope>NUCLEOTIDE SEQUENCE [LARGE SCALE GENOMIC DNA]</scope>
    <source>
        <strain evidence="9">T-34</strain>
    </source>
</reference>
<dbReference type="PANTHER" id="PTHR24305:SF166">
    <property type="entry name" value="CYTOCHROME P450 12A4, MITOCHONDRIAL-RELATED"/>
    <property type="match status" value="1"/>
</dbReference>
<dbReference type="EMBL" id="DF196788">
    <property type="protein sequence ID" value="GAC76962.1"/>
    <property type="molecule type" value="Genomic_DNA"/>
</dbReference>
<dbReference type="InterPro" id="IPR050121">
    <property type="entry name" value="Cytochrome_P450_monoxygenase"/>
</dbReference>
<keyword evidence="7" id="KW-0812">Transmembrane</keyword>
<comment type="cofactor">
    <cofactor evidence="1">
        <name>heme</name>
        <dbReference type="ChEBI" id="CHEBI:30413"/>
    </cofactor>
</comment>
<dbReference type="GO" id="GO:0020037">
    <property type="term" value="F:heme binding"/>
    <property type="evidence" value="ECO:0007669"/>
    <property type="project" value="InterPro"/>
</dbReference>
<dbReference type="PANTHER" id="PTHR24305">
    <property type="entry name" value="CYTOCHROME P450"/>
    <property type="match status" value="1"/>
</dbReference>
<dbReference type="InterPro" id="IPR002403">
    <property type="entry name" value="Cyt_P450_E_grp-IV"/>
</dbReference>
<protein>
    <submittedName>
        <fullName evidence="8">Cytochrome P450 CYP4/CYP19/CYP26 subfamilies</fullName>
    </submittedName>
</protein>
<dbReference type="PRINTS" id="PR00465">
    <property type="entry name" value="EP450IV"/>
</dbReference>
<keyword evidence="4" id="KW-0560">Oxidoreductase</keyword>
<keyword evidence="6" id="KW-0175">Coiled coil</keyword>
<gene>
    <name evidence="8" type="ORF">PANT_22d00275</name>
</gene>
<sequence>MTGGSSSRSSAEALLAWVQLHPLTALATLVVLYVTYKLAFKPVLFPSALRDLPRPKRASYLLGQRLVEAKGLTYTNPATGGSVEVRGPGDVTKHYARTLGSAVYVFPEPLGGETLHIADPYALNAILSDIDSFQSDLLRSSIIEFIVGNGIVTRYGDAHRKQRKLMSPAFSPAHLKALTPTFTAYAESMCSNINAELRGKGGKSVDLAEFLDCTMLDIIGMAGFGYDCRALEKGRQGSELSAAFNAVNQAAIDFGPGRALHLGLSALLYPRAATWPLSEANRRIAKVNRVMDRITMQIVADAKRRVEQEGEEISDKKDLLSLLVKSNLGAGAADRMTDREIGGQIQTFMFAGYETSSVTTSWALYFLSRHPDVQQKLRDLVSATLRERKGVGLDDLVPADLGYDDVWCDELRYLDWVLAETLRLCPPVPGNDREAARDAVLPLMTPVTLKDGRKIAQLHVPKGARVTIGIKTVNYDPNLFGPDADEFNPDRFANLPQAHANAKLPPYNTYSFIGGPKSWYVPPSSSLLRRRTCADSMLLSRWDSIGAKFALTEMKVLLIVLLGRFAFAPVPGVTIRQHQALIVRPRVESASEGPAAGMPLIVTPLSQSTSS</sequence>
<dbReference type="GO" id="GO:0004497">
    <property type="term" value="F:monooxygenase activity"/>
    <property type="evidence" value="ECO:0007669"/>
    <property type="project" value="InterPro"/>
</dbReference>
<dbReference type="Pfam" id="PF00067">
    <property type="entry name" value="p450"/>
    <property type="match status" value="1"/>
</dbReference>
<dbReference type="Proteomes" id="UP000011976">
    <property type="component" value="Unassembled WGS sequence"/>
</dbReference>
<keyword evidence="7" id="KW-1133">Transmembrane helix</keyword>
<evidence type="ECO:0000256" key="3">
    <source>
        <dbReference type="ARBA" id="ARBA00022723"/>
    </source>
</evidence>
<dbReference type="STRING" id="1151754.M9MIG5"/>
<dbReference type="InterPro" id="IPR036396">
    <property type="entry name" value="Cyt_P450_sf"/>
</dbReference>
<keyword evidence="5" id="KW-0408">Iron</keyword>
<evidence type="ECO:0000256" key="5">
    <source>
        <dbReference type="ARBA" id="ARBA00023004"/>
    </source>
</evidence>
<dbReference type="GO" id="GO:0005506">
    <property type="term" value="F:iron ion binding"/>
    <property type="evidence" value="ECO:0007669"/>
    <property type="project" value="InterPro"/>
</dbReference>
<evidence type="ECO:0000256" key="6">
    <source>
        <dbReference type="SAM" id="Coils"/>
    </source>
</evidence>
<evidence type="ECO:0000313" key="8">
    <source>
        <dbReference type="EMBL" id="GAC76962.1"/>
    </source>
</evidence>